<reference evidence="2" key="1">
    <citation type="submission" date="2014-07" db="EMBL/GenBank/DDBJ databases">
        <title>Methanogenic archaea and the global carbon cycle.</title>
        <authorList>
            <person name="Henriksen J.R."/>
            <person name="Luke J."/>
            <person name="Reinhart S."/>
            <person name="Benedict M.N."/>
            <person name="Youngblut N.D."/>
            <person name="Metcalf M.E."/>
            <person name="Whitaker R.J."/>
            <person name="Metcalf W.W."/>
        </authorList>
    </citation>
    <scope>NUCLEOTIDE SEQUENCE [LARGE SCALE GENOMIC DNA]</scope>
    <source>
        <strain evidence="2">3</strain>
    </source>
</reference>
<sequence length="93" mass="10715">MLTTETELFQLFVIYAYDSAGEALCSVTADAAEETKIKYKITVTDAKAIECSFLLMFIILPLFNLFFYNRIVIFWNICQFLAFSLNISFTKIL</sequence>
<name>A0A0E3WWA0_METBA</name>
<keyword evidence="3" id="KW-1185">Reference proteome</keyword>
<gene>
    <name evidence="2" type="ORF">MSBR3_2011</name>
</gene>
<dbReference type="EMBL" id="CP009517">
    <property type="protein sequence ID" value="AKB82589.1"/>
    <property type="molecule type" value="Genomic_DNA"/>
</dbReference>
<dbReference type="Proteomes" id="UP000033066">
    <property type="component" value="Chromosome"/>
</dbReference>
<proteinExistence type="predicted"/>
<feature type="transmembrane region" description="Helical" evidence="1">
    <location>
        <begin position="48"/>
        <end position="67"/>
    </location>
</feature>
<accession>A0A0E3WWA0</accession>
<evidence type="ECO:0000313" key="3">
    <source>
        <dbReference type="Proteomes" id="UP000033066"/>
    </source>
</evidence>
<organism evidence="2 3">
    <name type="scientific">Methanosarcina barkeri 3</name>
    <dbReference type="NCBI Taxonomy" id="1434107"/>
    <lineage>
        <taxon>Archaea</taxon>
        <taxon>Methanobacteriati</taxon>
        <taxon>Methanobacteriota</taxon>
        <taxon>Stenosarchaea group</taxon>
        <taxon>Methanomicrobia</taxon>
        <taxon>Methanosarcinales</taxon>
        <taxon>Methanosarcinaceae</taxon>
        <taxon>Methanosarcina</taxon>
    </lineage>
</organism>
<keyword evidence="1" id="KW-0472">Membrane</keyword>
<evidence type="ECO:0000256" key="1">
    <source>
        <dbReference type="SAM" id="Phobius"/>
    </source>
</evidence>
<keyword evidence="1" id="KW-0812">Transmembrane</keyword>
<keyword evidence="1" id="KW-1133">Transmembrane helix</keyword>
<protein>
    <submittedName>
        <fullName evidence="2">Uncharacterized protein</fullName>
    </submittedName>
</protein>
<dbReference type="HOGENOM" id="CLU_2392857_0_0_2"/>
<dbReference type="KEGG" id="mbak:MSBR3_2011"/>
<evidence type="ECO:0000313" key="2">
    <source>
        <dbReference type="EMBL" id="AKB82589.1"/>
    </source>
</evidence>
<feature type="transmembrane region" description="Helical" evidence="1">
    <location>
        <begin position="73"/>
        <end position="92"/>
    </location>
</feature>
<dbReference type="AlphaFoldDB" id="A0A0E3WWA0"/>